<dbReference type="SUPFAM" id="SSF57716">
    <property type="entry name" value="Glucocorticoid receptor-like (DNA-binding domain)"/>
    <property type="match status" value="2"/>
</dbReference>
<dbReference type="GO" id="GO:0005634">
    <property type="term" value="C:nucleus"/>
    <property type="evidence" value="ECO:0007669"/>
    <property type="project" value="UniProtKB-SubCell"/>
</dbReference>
<proteinExistence type="evidence at transcript level"/>
<dbReference type="InterPro" id="IPR013088">
    <property type="entry name" value="Znf_NHR/GATA"/>
</dbReference>
<accession>A0A1B3B5W4</accession>
<dbReference type="InterPro" id="IPR039355">
    <property type="entry name" value="Transcription_factor_GATA"/>
</dbReference>
<evidence type="ECO:0000313" key="11">
    <source>
        <dbReference type="EMBL" id="AOE47058.1"/>
    </source>
</evidence>
<keyword evidence="8" id="KW-0539">Nucleus</keyword>
<evidence type="ECO:0000256" key="3">
    <source>
        <dbReference type="ARBA" id="ARBA00022771"/>
    </source>
</evidence>
<dbReference type="PANTHER" id="PTHR10071">
    <property type="entry name" value="TRANSCRIPTION FACTOR GATA FAMILY MEMBER"/>
    <property type="match status" value="1"/>
</dbReference>
<evidence type="ECO:0000256" key="1">
    <source>
        <dbReference type="ARBA" id="ARBA00004123"/>
    </source>
</evidence>
<dbReference type="PROSITE" id="PS50114">
    <property type="entry name" value="GATA_ZN_FINGER_2"/>
    <property type="match status" value="2"/>
</dbReference>
<dbReference type="Gene3D" id="3.30.50.10">
    <property type="entry name" value="Erythroid Transcription Factor GATA-1, subunit A"/>
    <property type="match status" value="2"/>
</dbReference>
<evidence type="ECO:0000256" key="6">
    <source>
        <dbReference type="ARBA" id="ARBA00023125"/>
    </source>
</evidence>
<dbReference type="GO" id="GO:0000981">
    <property type="term" value="F:DNA-binding transcription factor activity, RNA polymerase II-specific"/>
    <property type="evidence" value="ECO:0007669"/>
    <property type="project" value="TreeGrafter"/>
</dbReference>
<evidence type="ECO:0000256" key="9">
    <source>
        <dbReference type="PROSITE-ProRule" id="PRU00094"/>
    </source>
</evidence>
<keyword evidence="6" id="KW-0238">DNA-binding</keyword>
<dbReference type="Pfam" id="PF00320">
    <property type="entry name" value="GATA"/>
    <property type="match status" value="2"/>
</dbReference>
<evidence type="ECO:0000256" key="7">
    <source>
        <dbReference type="ARBA" id="ARBA00023163"/>
    </source>
</evidence>
<comment type="subcellular location">
    <subcellularLocation>
        <location evidence="1">Nucleus</location>
    </subcellularLocation>
</comment>
<dbReference type="GO" id="GO:0045944">
    <property type="term" value="P:positive regulation of transcription by RNA polymerase II"/>
    <property type="evidence" value="ECO:0007669"/>
    <property type="project" value="TreeGrafter"/>
</dbReference>
<keyword evidence="4" id="KW-0862">Zinc</keyword>
<dbReference type="PANTHER" id="PTHR10071:SF281">
    <property type="entry name" value="BOX A-BINDING FACTOR-RELATED"/>
    <property type="match status" value="1"/>
</dbReference>
<evidence type="ECO:0000256" key="4">
    <source>
        <dbReference type="ARBA" id="ARBA00022833"/>
    </source>
</evidence>
<keyword evidence="5" id="KW-0805">Transcription regulation</keyword>
<organism evidence="11">
    <name type="scientific">Hydroides elegans</name>
    <name type="common">Polychaete tubeworm</name>
    <dbReference type="NCBI Taxonomy" id="216498"/>
    <lineage>
        <taxon>Eukaryota</taxon>
        <taxon>Metazoa</taxon>
        <taxon>Spiralia</taxon>
        <taxon>Lophotrochozoa</taxon>
        <taxon>Annelida</taxon>
        <taxon>Polychaeta</taxon>
        <taxon>Sedentaria</taxon>
        <taxon>Canalipalpata</taxon>
        <taxon>Sabellida</taxon>
        <taxon>Serpulidae</taxon>
        <taxon>Hydroides</taxon>
    </lineage>
</organism>
<keyword evidence="3 9" id="KW-0863">Zinc-finger</keyword>
<evidence type="ECO:0000256" key="2">
    <source>
        <dbReference type="ARBA" id="ARBA00022723"/>
    </source>
</evidence>
<dbReference type="EMBL" id="KU587793">
    <property type="protein sequence ID" value="AOE47058.1"/>
    <property type="molecule type" value="mRNA"/>
</dbReference>
<feature type="domain" description="GATA-type" evidence="10">
    <location>
        <begin position="51"/>
        <end position="107"/>
    </location>
</feature>
<dbReference type="FunFam" id="3.30.50.10:FF:000032">
    <property type="entry name" value="Transcription factor GATA-3"/>
    <property type="match status" value="1"/>
</dbReference>
<dbReference type="GO" id="GO:0000978">
    <property type="term" value="F:RNA polymerase II cis-regulatory region sequence-specific DNA binding"/>
    <property type="evidence" value="ECO:0007669"/>
    <property type="project" value="TreeGrafter"/>
</dbReference>
<dbReference type="PRINTS" id="PR00619">
    <property type="entry name" value="GATAZNFINGER"/>
</dbReference>
<dbReference type="SMART" id="SM00401">
    <property type="entry name" value="ZnF_GATA"/>
    <property type="match status" value="2"/>
</dbReference>
<dbReference type="GO" id="GO:0045165">
    <property type="term" value="P:cell fate commitment"/>
    <property type="evidence" value="ECO:0007669"/>
    <property type="project" value="TreeGrafter"/>
</dbReference>
<reference evidence="11" key="1">
    <citation type="submission" date="2016-01" db="EMBL/GenBank/DDBJ databases">
        <title>Expression of GATA and POU transcription factors in the indirectly developing polychaete Hydroides elegans.</title>
        <authorList>
            <person name="Arenas-Mena C."/>
            <person name="Wong K.S.Y."/>
        </authorList>
    </citation>
    <scope>NUCLEOTIDE SEQUENCE</scope>
</reference>
<sequence length="290" mass="30995">MVAPTSFGGASSSHHLSSYPYGSSYTANPLFHPADTFKATSLSKASKKRATSEGHECVNCGATSTPLWRRDGAGNYLCNACGLYHKMNGQNRPLIKPKRRLQSAARRTGTNCANCNTNTTTLWRRNKDGEPVCNACGLYFKLHNVERPISMKKDGIQTRNRKVTAKSKKRKGGDFASMELFKSSFDKPFSTFPPPNFTPSMHHPSMGSYMNSGANFGHAHSSFPATHAHNASAAADISCRLGSAGYHGPMSSTHLGSSGLGHSFPPSFYNGTPGGLDLSTNPGIVAGAMA</sequence>
<gene>
    <name evidence="11" type="primary">2</name>
    <name evidence="11" type="synonym">3a</name>
    <name evidence="11" type="synonym">GATA1</name>
</gene>
<dbReference type="FunFam" id="3.30.50.10:FF:000036">
    <property type="entry name" value="Endothelial transcription factor GATA-2"/>
    <property type="match status" value="1"/>
</dbReference>
<evidence type="ECO:0000256" key="8">
    <source>
        <dbReference type="ARBA" id="ARBA00023242"/>
    </source>
</evidence>
<dbReference type="InterPro" id="IPR000679">
    <property type="entry name" value="Znf_GATA"/>
</dbReference>
<dbReference type="AlphaFoldDB" id="A0A1B3B5W4"/>
<feature type="domain" description="GATA-type" evidence="10">
    <location>
        <begin position="106"/>
        <end position="159"/>
    </location>
</feature>
<keyword evidence="7" id="KW-0804">Transcription</keyword>
<dbReference type="PROSITE" id="PS00344">
    <property type="entry name" value="GATA_ZN_FINGER_1"/>
    <property type="match status" value="2"/>
</dbReference>
<protein>
    <submittedName>
        <fullName evidence="11">GATA1/2/3a</fullName>
    </submittedName>
</protein>
<dbReference type="GO" id="GO:0000122">
    <property type="term" value="P:negative regulation of transcription by RNA polymerase II"/>
    <property type="evidence" value="ECO:0007669"/>
    <property type="project" value="TreeGrafter"/>
</dbReference>
<evidence type="ECO:0000259" key="10">
    <source>
        <dbReference type="PROSITE" id="PS50114"/>
    </source>
</evidence>
<dbReference type="GO" id="GO:0008270">
    <property type="term" value="F:zinc ion binding"/>
    <property type="evidence" value="ECO:0007669"/>
    <property type="project" value="UniProtKB-KW"/>
</dbReference>
<name>A0A1B3B5W4_HYDEL</name>
<dbReference type="CDD" id="cd00202">
    <property type="entry name" value="ZnF_GATA"/>
    <property type="match status" value="2"/>
</dbReference>
<evidence type="ECO:0000256" key="5">
    <source>
        <dbReference type="ARBA" id="ARBA00023015"/>
    </source>
</evidence>
<keyword evidence="2" id="KW-0479">Metal-binding</keyword>